<organism evidence="1 2">
    <name type="scientific">Phormidesmis priestleyi ULC007</name>
    <dbReference type="NCBI Taxonomy" id="1920490"/>
    <lineage>
        <taxon>Bacteria</taxon>
        <taxon>Bacillati</taxon>
        <taxon>Cyanobacteriota</taxon>
        <taxon>Cyanophyceae</taxon>
        <taxon>Leptolyngbyales</taxon>
        <taxon>Leptolyngbyaceae</taxon>
        <taxon>Phormidesmis</taxon>
    </lineage>
</organism>
<accession>A0A2T1D920</accession>
<gene>
    <name evidence="1" type="ORF">C7B65_20085</name>
</gene>
<dbReference type="RefSeq" id="WP_073074427.1">
    <property type="nucleotide sequence ID" value="NZ_MPPI01000036.1"/>
</dbReference>
<dbReference type="AlphaFoldDB" id="A0A2T1D920"/>
<dbReference type="Proteomes" id="UP000238634">
    <property type="component" value="Unassembled WGS sequence"/>
</dbReference>
<keyword evidence="2" id="KW-1185">Reference proteome</keyword>
<name>A0A2T1D920_9CYAN</name>
<dbReference type="OrthoDB" id="426136at2"/>
<comment type="caution">
    <text evidence="1">The sequence shown here is derived from an EMBL/GenBank/DDBJ whole genome shotgun (WGS) entry which is preliminary data.</text>
</comment>
<reference evidence="1 2" key="1">
    <citation type="submission" date="2018-02" db="EMBL/GenBank/DDBJ databases">
        <authorList>
            <person name="Cohen D.B."/>
            <person name="Kent A.D."/>
        </authorList>
    </citation>
    <scope>NUCLEOTIDE SEQUENCE [LARGE SCALE GENOMIC DNA]</scope>
    <source>
        <strain evidence="1 2">ULC007</strain>
    </source>
</reference>
<protein>
    <submittedName>
        <fullName evidence="1">Uncharacterized protein</fullName>
    </submittedName>
</protein>
<proteinExistence type="predicted"/>
<evidence type="ECO:0000313" key="2">
    <source>
        <dbReference type="Proteomes" id="UP000238634"/>
    </source>
</evidence>
<dbReference type="EMBL" id="PVWG01000034">
    <property type="protein sequence ID" value="PSB16998.1"/>
    <property type="molecule type" value="Genomic_DNA"/>
</dbReference>
<reference evidence="1 2" key="2">
    <citation type="submission" date="2018-03" db="EMBL/GenBank/DDBJ databases">
        <title>The ancient ancestry and fast evolution of plastids.</title>
        <authorList>
            <person name="Moore K.R."/>
            <person name="Magnabosco C."/>
            <person name="Momper L."/>
            <person name="Gold D.A."/>
            <person name="Bosak T."/>
            <person name="Fournier G.P."/>
        </authorList>
    </citation>
    <scope>NUCLEOTIDE SEQUENCE [LARGE SCALE GENOMIC DNA]</scope>
    <source>
        <strain evidence="1 2">ULC007</strain>
    </source>
</reference>
<evidence type="ECO:0000313" key="1">
    <source>
        <dbReference type="EMBL" id="PSB16998.1"/>
    </source>
</evidence>
<sequence length="91" mass="11050">MKVKETNYNKLELIAEKLYSNQKLSRFGSNLGRILINFFESVFKTNEPKIYESRDKLGNFFWTGYEPLLDRKMFFNSEAEVRAWLDRRHYQ</sequence>